<name>A0ABX9UD55_9BACT</name>
<evidence type="ECO:0000313" key="4">
    <source>
        <dbReference type="Proteomes" id="UP000279669"/>
    </source>
</evidence>
<gene>
    <name evidence="3" type="ORF">C8D75_1405</name>
</gene>
<feature type="domain" description="Enolase C-terminal" evidence="2">
    <location>
        <begin position="17"/>
        <end position="81"/>
    </location>
</feature>
<evidence type="ECO:0000256" key="1">
    <source>
        <dbReference type="ARBA" id="ARBA00022723"/>
    </source>
</evidence>
<accession>A0ABX9UD55</accession>
<sequence>MLFREEQRSIGIGTPQEMANEAKESVDRGFNILKIKTGIDLKNDVEAIRLIRKNAGDNVRLKIDANQGWNIHDTLTAGASLVAAQFPHIRMAASDCFYPFIKRLGKRDSKRRKESVKKG</sequence>
<organism evidence="3 4">
    <name type="scientific">Petrotoga olearia</name>
    <dbReference type="NCBI Taxonomy" id="156203"/>
    <lineage>
        <taxon>Bacteria</taxon>
        <taxon>Thermotogati</taxon>
        <taxon>Thermotogota</taxon>
        <taxon>Thermotogae</taxon>
        <taxon>Petrotogales</taxon>
        <taxon>Petrotogaceae</taxon>
        <taxon>Petrotoga</taxon>
    </lineage>
</organism>
<comment type="caution">
    <text evidence="3">The sequence shown here is derived from an EMBL/GenBank/DDBJ whole genome shotgun (WGS) entry which is preliminary data.</text>
</comment>
<dbReference type="Pfam" id="PF13378">
    <property type="entry name" value="MR_MLE_C"/>
    <property type="match status" value="1"/>
</dbReference>
<reference evidence="3 4" key="1">
    <citation type="submission" date="2018-10" db="EMBL/GenBank/DDBJ databases">
        <title>Genomic Encyclopedia of Type Strains, Phase IV (KMG-IV): sequencing the most valuable type-strain genomes for metagenomic binning, comparative biology and taxonomic classification.</title>
        <authorList>
            <person name="Goeker M."/>
        </authorList>
    </citation>
    <scope>NUCLEOTIDE SEQUENCE [LARGE SCALE GENOMIC DNA]</scope>
    <source>
        <strain evidence="3 4">DSM 13574</strain>
    </source>
</reference>
<evidence type="ECO:0000259" key="2">
    <source>
        <dbReference type="Pfam" id="PF13378"/>
    </source>
</evidence>
<protein>
    <submittedName>
        <fullName evidence="3">Enolase-like protein</fullName>
    </submittedName>
</protein>
<dbReference type="PANTHER" id="PTHR48073">
    <property type="entry name" value="O-SUCCINYLBENZOATE SYNTHASE-RELATED"/>
    <property type="match status" value="1"/>
</dbReference>
<dbReference type="Gene3D" id="3.20.20.120">
    <property type="entry name" value="Enolase-like C-terminal domain"/>
    <property type="match status" value="1"/>
</dbReference>
<proteinExistence type="predicted"/>
<keyword evidence="1" id="KW-0479">Metal-binding</keyword>
<evidence type="ECO:0000313" key="3">
    <source>
        <dbReference type="EMBL" id="RMA71518.1"/>
    </source>
</evidence>
<dbReference type="InterPro" id="IPR036849">
    <property type="entry name" value="Enolase-like_C_sf"/>
</dbReference>
<dbReference type="EMBL" id="REFG01000007">
    <property type="protein sequence ID" value="RMA71518.1"/>
    <property type="molecule type" value="Genomic_DNA"/>
</dbReference>
<dbReference type="SUPFAM" id="SSF51604">
    <property type="entry name" value="Enolase C-terminal domain-like"/>
    <property type="match status" value="1"/>
</dbReference>
<dbReference type="InterPro" id="IPR029065">
    <property type="entry name" value="Enolase_C-like"/>
</dbReference>
<dbReference type="Proteomes" id="UP000279669">
    <property type="component" value="Unassembled WGS sequence"/>
</dbReference>
<dbReference type="PANTHER" id="PTHR48073:SF2">
    <property type="entry name" value="O-SUCCINYLBENZOATE SYNTHASE"/>
    <property type="match status" value="1"/>
</dbReference>
<keyword evidence="4" id="KW-1185">Reference proteome</keyword>